<reference evidence="1" key="1">
    <citation type="thesis" date="2021" institute="BYU ScholarsArchive" country="Provo, UT, USA">
        <title>Applications of and Algorithms for Genome Assembly and Genomic Analyses with an Emphasis on Marine Teleosts.</title>
        <authorList>
            <person name="Pickett B.D."/>
        </authorList>
    </citation>
    <scope>NUCLEOTIDE SEQUENCE</scope>
    <source>
        <strain evidence="1">HI-2016</strain>
    </source>
</reference>
<evidence type="ECO:0000313" key="2">
    <source>
        <dbReference type="Proteomes" id="UP000824540"/>
    </source>
</evidence>
<keyword evidence="2" id="KW-1185">Reference proteome</keyword>
<accession>A0A8T2N1T1</accession>
<dbReference type="EMBL" id="JAFBMS010000165">
    <property type="protein sequence ID" value="KAG9334054.1"/>
    <property type="molecule type" value="Genomic_DNA"/>
</dbReference>
<gene>
    <name evidence="1" type="ORF">JZ751_009217</name>
</gene>
<protein>
    <submittedName>
        <fullName evidence="1">Uncharacterized protein</fullName>
    </submittedName>
</protein>
<organism evidence="1 2">
    <name type="scientific">Albula glossodonta</name>
    <name type="common">roundjaw bonefish</name>
    <dbReference type="NCBI Taxonomy" id="121402"/>
    <lineage>
        <taxon>Eukaryota</taxon>
        <taxon>Metazoa</taxon>
        <taxon>Chordata</taxon>
        <taxon>Craniata</taxon>
        <taxon>Vertebrata</taxon>
        <taxon>Euteleostomi</taxon>
        <taxon>Actinopterygii</taxon>
        <taxon>Neopterygii</taxon>
        <taxon>Teleostei</taxon>
        <taxon>Albuliformes</taxon>
        <taxon>Albulidae</taxon>
        <taxon>Albula</taxon>
    </lineage>
</organism>
<name>A0A8T2N1T1_9TELE</name>
<comment type="caution">
    <text evidence="1">The sequence shown here is derived from an EMBL/GenBank/DDBJ whole genome shotgun (WGS) entry which is preliminary data.</text>
</comment>
<dbReference type="AlphaFoldDB" id="A0A8T2N1T1"/>
<sequence length="85" mass="9102">MQGNCTVIAAPMRAGPPAGLCRMALAYICGSDKEVDSDCSLPSPSVDPRFFGLHFPGLSIVRTTSGVRTIVRCGRVCPKNDNFDR</sequence>
<evidence type="ECO:0000313" key="1">
    <source>
        <dbReference type="EMBL" id="KAG9334054.1"/>
    </source>
</evidence>
<dbReference type="Proteomes" id="UP000824540">
    <property type="component" value="Unassembled WGS sequence"/>
</dbReference>
<proteinExistence type="predicted"/>